<feature type="domain" description="Post-SET" evidence="11">
    <location>
        <begin position="273"/>
        <end position="289"/>
    </location>
</feature>
<evidence type="ECO:0000256" key="8">
    <source>
        <dbReference type="ARBA" id="ARBA00022853"/>
    </source>
</evidence>
<sequence>MENYVDISYGEETVPIGAEACVVEALKEEGFKYSQVNLMTSASGLDPSEICYDGCACIVLSCDDESCEETCHCLDKFGGNYVIVTSDDGTKKILLDIDDHVNGQPTPPIFECNSMCKCSDQCINREVQRGVKVPLFVFQCDDDGRGFGVRTLEPLHKGQFICEYAGDILDTSEAANRSSRQKFGDMNYVIGVREHTEEGSEVTFIDPQKRGNVGRFLNHSCDPNLIMIPVRCDSEIVRLALFARRNIEAQEELTFHYGGRPDEFKDNSCSKIQRKKCLCGSQNCEEFLPFDPSLFPHYANGN</sequence>
<dbReference type="SMART" id="SM00468">
    <property type="entry name" value="PreSET"/>
    <property type="match status" value="1"/>
</dbReference>
<dbReference type="Gene3D" id="2.170.270.10">
    <property type="entry name" value="SET domain"/>
    <property type="match status" value="1"/>
</dbReference>
<keyword evidence="5" id="KW-0949">S-adenosyl-L-methionine</keyword>
<feature type="domain" description="Pre-SET" evidence="10">
    <location>
        <begin position="53"/>
        <end position="130"/>
    </location>
</feature>
<dbReference type="Pfam" id="PF05033">
    <property type="entry name" value="Pre-SET"/>
    <property type="match status" value="1"/>
</dbReference>
<comment type="subcellular location">
    <subcellularLocation>
        <location evidence="1">Chromosome</location>
    </subcellularLocation>
</comment>
<name>A0ABP0GBX6_CLALP</name>
<evidence type="ECO:0008006" key="14">
    <source>
        <dbReference type="Google" id="ProtNLM"/>
    </source>
</evidence>
<proteinExistence type="predicted"/>
<evidence type="ECO:0000256" key="7">
    <source>
        <dbReference type="ARBA" id="ARBA00022833"/>
    </source>
</evidence>
<keyword evidence="7" id="KW-0862">Zinc</keyword>
<evidence type="ECO:0000256" key="1">
    <source>
        <dbReference type="ARBA" id="ARBA00004286"/>
    </source>
</evidence>
<keyword evidence="2" id="KW-0158">Chromosome</keyword>
<accession>A0ABP0GBX6</accession>
<evidence type="ECO:0000256" key="6">
    <source>
        <dbReference type="ARBA" id="ARBA00022723"/>
    </source>
</evidence>
<evidence type="ECO:0000256" key="4">
    <source>
        <dbReference type="ARBA" id="ARBA00022679"/>
    </source>
</evidence>
<keyword evidence="8" id="KW-0156">Chromatin regulator</keyword>
<evidence type="ECO:0000256" key="5">
    <source>
        <dbReference type="ARBA" id="ARBA00022691"/>
    </source>
</evidence>
<feature type="domain" description="SET" evidence="9">
    <location>
        <begin position="133"/>
        <end position="258"/>
    </location>
</feature>
<dbReference type="PANTHER" id="PTHR46223">
    <property type="entry name" value="HISTONE-LYSINE N-METHYLTRANSFERASE SUV39H"/>
    <property type="match status" value="1"/>
</dbReference>
<organism evidence="12 13">
    <name type="scientific">Clavelina lepadiformis</name>
    <name type="common">Light-bulb sea squirt</name>
    <name type="synonym">Ascidia lepadiformis</name>
    <dbReference type="NCBI Taxonomy" id="159417"/>
    <lineage>
        <taxon>Eukaryota</taxon>
        <taxon>Metazoa</taxon>
        <taxon>Chordata</taxon>
        <taxon>Tunicata</taxon>
        <taxon>Ascidiacea</taxon>
        <taxon>Aplousobranchia</taxon>
        <taxon>Clavelinidae</taxon>
        <taxon>Clavelina</taxon>
    </lineage>
</organism>
<gene>
    <name evidence="12" type="ORF">CVLEPA_LOCUS21325</name>
</gene>
<dbReference type="SUPFAM" id="SSF82199">
    <property type="entry name" value="SET domain"/>
    <property type="match status" value="1"/>
</dbReference>
<keyword evidence="6" id="KW-0479">Metal-binding</keyword>
<dbReference type="InterPro" id="IPR050973">
    <property type="entry name" value="H3K9_Histone-Lys_N-MTase"/>
</dbReference>
<dbReference type="EMBL" id="CAWYQH010000108">
    <property type="protein sequence ID" value="CAK8689302.1"/>
    <property type="molecule type" value="Genomic_DNA"/>
</dbReference>
<protein>
    <recommendedName>
        <fullName evidence="14">Histone-lysine N-methyltransferase SETMAR</fullName>
    </recommendedName>
</protein>
<evidence type="ECO:0000256" key="2">
    <source>
        <dbReference type="ARBA" id="ARBA00022454"/>
    </source>
</evidence>
<dbReference type="InterPro" id="IPR046341">
    <property type="entry name" value="SET_dom_sf"/>
</dbReference>
<dbReference type="InterPro" id="IPR001214">
    <property type="entry name" value="SET_dom"/>
</dbReference>
<dbReference type="PROSITE" id="PS50280">
    <property type="entry name" value="SET"/>
    <property type="match status" value="1"/>
</dbReference>
<comment type="caution">
    <text evidence="12">The sequence shown here is derived from an EMBL/GenBank/DDBJ whole genome shotgun (WGS) entry which is preliminary data.</text>
</comment>
<dbReference type="SMART" id="SM00317">
    <property type="entry name" value="SET"/>
    <property type="match status" value="1"/>
</dbReference>
<keyword evidence="3" id="KW-0489">Methyltransferase</keyword>
<evidence type="ECO:0000313" key="13">
    <source>
        <dbReference type="Proteomes" id="UP001642483"/>
    </source>
</evidence>
<evidence type="ECO:0000259" key="9">
    <source>
        <dbReference type="PROSITE" id="PS50280"/>
    </source>
</evidence>
<dbReference type="Pfam" id="PF00856">
    <property type="entry name" value="SET"/>
    <property type="match status" value="1"/>
</dbReference>
<evidence type="ECO:0000259" key="10">
    <source>
        <dbReference type="PROSITE" id="PS50867"/>
    </source>
</evidence>
<evidence type="ECO:0000313" key="12">
    <source>
        <dbReference type="EMBL" id="CAK8689302.1"/>
    </source>
</evidence>
<dbReference type="PROSITE" id="PS50868">
    <property type="entry name" value="POST_SET"/>
    <property type="match status" value="1"/>
</dbReference>
<dbReference type="InterPro" id="IPR007728">
    <property type="entry name" value="Pre-SET_dom"/>
</dbReference>
<dbReference type="PROSITE" id="PS50867">
    <property type="entry name" value="PRE_SET"/>
    <property type="match status" value="1"/>
</dbReference>
<keyword evidence="4" id="KW-0808">Transferase</keyword>
<dbReference type="InterPro" id="IPR003616">
    <property type="entry name" value="Post-SET_dom"/>
</dbReference>
<dbReference type="Proteomes" id="UP001642483">
    <property type="component" value="Unassembled WGS sequence"/>
</dbReference>
<evidence type="ECO:0000259" key="11">
    <source>
        <dbReference type="PROSITE" id="PS50868"/>
    </source>
</evidence>
<keyword evidence="13" id="KW-1185">Reference proteome</keyword>
<dbReference type="PANTHER" id="PTHR46223:SF3">
    <property type="entry name" value="HISTONE-LYSINE N-METHYLTRANSFERASE SET-23"/>
    <property type="match status" value="1"/>
</dbReference>
<evidence type="ECO:0000256" key="3">
    <source>
        <dbReference type="ARBA" id="ARBA00022603"/>
    </source>
</evidence>
<reference evidence="12 13" key="1">
    <citation type="submission" date="2024-02" db="EMBL/GenBank/DDBJ databases">
        <authorList>
            <person name="Daric V."/>
            <person name="Darras S."/>
        </authorList>
    </citation>
    <scope>NUCLEOTIDE SEQUENCE [LARGE SCALE GENOMIC DNA]</scope>
</reference>